<evidence type="ECO:0000256" key="1">
    <source>
        <dbReference type="SAM" id="MobiDB-lite"/>
    </source>
</evidence>
<keyword evidence="3" id="KW-1185">Reference proteome</keyword>
<organism evidence="2 3">
    <name type="scientific">Sphaerisporangium rhizosphaerae</name>
    <dbReference type="NCBI Taxonomy" id="2269375"/>
    <lineage>
        <taxon>Bacteria</taxon>
        <taxon>Bacillati</taxon>
        <taxon>Actinomycetota</taxon>
        <taxon>Actinomycetes</taxon>
        <taxon>Streptosporangiales</taxon>
        <taxon>Streptosporangiaceae</taxon>
        <taxon>Sphaerisporangium</taxon>
    </lineage>
</organism>
<dbReference type="Proteomes" id="UP001596496">
    <property type="component" value="Unassembled WGS sequence"/>
</dbReference>
<feature type="compositionally biased region" description="Low complexity" evidence="1">
    <location>
        <begin position="223"/>
        <end position="239"/>
    </location>
</feature>
<comment type="caution">
    <text evidence="2">The sequence shown here is derived from an EMBL/GenBank/DDBJ whole genome shotgun (WGS) entry which is preliminary data.</text>
</comment>
<evidence type="ECO:0000313" key="3">
    <source>
        <dbReference type="Proteomes" id="UP001596496"/>
    </source>
</evidence>
<protein>
    <submittedName>
        <fullName evidence="2">Uncharacterized protein</fullName>
    </submittedName>
</protein>
<accession>A0ABW2P685</accession>
<reference evidence="3" key="1">
    <citation type="journal article" date="2019" name="Int. J. Syst. Evol. Microbiol.">
        <title>The Global Catalogue of Microorganisms (GCM) 10K type strain sequencing project: providing services to taxonomists for standard genome sequencing and annotation.</title>
        <authorList>
            <consortium name="The Broad Institute Genomics Platform"/>
            <consortium name="The Broad Institute Genome Sequencing Center for Infectious Disease"/>
            <person name="Wu L."/>
            <person name="Ma J."/>
        </authorList>
    </citation>
    <scope>NUCLEOTIDE SEQUENCE [LARGE SCALE GENOMIC DNA]</scope>
    <source>
        <strain evidence="3">CECT 7649</strain>
    </source>
</reference>
<dbReference type="RefSeq" id="WP_380827579.1">
    <property type="nucleotide sequence ID" value="NZ_JBHTCG010000010.1"/>
</dbReference>
<evidence type="ECO:0000313" key="2">
    <source>
        <dbReference type="EMBL" id="MFC7383977.1"/>
    </source>
</evidence>
<proteinExistence type="predicted"/>
<feature type="region of interest" description="Disordered" evidence="1">
    <location>
        <begin position="223"/>
        <end position="251"/>
    </location>
</feature>
<gene>
    <name evidence="2" type="ORF">ACFQSB_17300</name>
</gene>
<name>A0ABW2P685_9ACTN</name>
<dbReference type="EMBL" id="JBHTCG010000010">
    <property type="protein sequence ID" value="MFC7383977.1"/>
    <property type="molecule type" value="Genomic_DNA"/>
</dbReference>
<sequence>MLPGGFGLPGVHHALVGGPRFRQRLRPGALLRLMLRNGLLEPSLRSGQLLLELGFPEQLSHARRLGRREPLPLRRRNGVFQVSMPPGRDHGGSLERRQVDVVIDLQGHLQEPGKRLHAQIHALIHRRDVSGAGLLVENRVSGVPRPRSPHIDSRIYGLLLLGSCDLHNRRNRAAIEGGSAVLRLDANALSQVGTSPCSTAIVAFQKVPLSALTLVCAASSIRGRASGGVPSPSSVRPSAWDGGSKHVRHVQ</sequence>